<sequence>MPPRILQIFLIAIWTGTAAGVTFLVVQDNNSPSGYVNTVGNPLPTDAAPPEYQVMTRFERDNQYMDRGTSTYKQAFGVALVNEPLTRVDKDFNLNPAAATHWEVADDNLTWTYHIKEGLIFSDGHPLTAYDYEATFQRWADPETGFDFEWYFRSIRNWADVVAGRVPVDSVGVHALNDTTLVFITSRPTPYLPLLLNKSWVTPKHLFDKYGPEWATRPETHKASGPYRLLEWRKTDRIVLVPNDTYRGPEKPMLERVVVKLFNNAVTPQFLPAYEAGEVDYIPLENQAEINRVKSDPMLQDQLNAYVDFSTYYLMMDTYNPPFDDIRVRQAFGHAIEQAALIKSALRSIGLPATSMMPPGFPAANPEGLASLQAYDPEQARTLLAEAGYPNGKGFPSVDIWLRQETPVIRTAAEAVQAMLRQNLNINVGVSNVERKVFLDAMSSRRLTLGMVPYQYDYIDAGNLLTI</sequence>
<dbReference type="GO" id="GO:1904680">
    <property type="term" value="F:peptide transmembrane transporter activity"/>
    <property type="evidence" value="ECO:0007669"/>
    <property type="project" value="TreeGrafter"/>
</dbReference>
<dbReference type="EMBL" id="UINC01037315">
    <property type="protein sequence ID" value="SVB32621.1"/>
    <property type="molecule type" value="Genomic_DNA"/>
</dbReference>
<dbReference type="PANTHER" id="PTHR30290">
    <property type="entry name" value="PERIPLASMIC BINDING COMPONENT OF ABC TRANSPORTER"/>
    <property type="match status" value="1"/>
</dbReference>
<dbReference type="InterPro" id="IPR000914">
    <property type="entry name" value="SBP_5_dom"/>
</dbReference>
<dbReference type="GO" id="GO:0042597">
    <property type="term" value="C:periplasmic space"/>
    <property type="evidence" value="ECO:0007669"/>
    <property type="project" value="UniProtKB-ARBA"/>
</dbReference>
<evidence type="ECO:0000256" key="4">
    <source>
        <dbReference type="ARBA" id="ARBA00022729"/>
    </source>
</evidence>
<dbReference type="InterPro" id="IPR030678">
    <property type="entry name" value="Peptide/Ni-bd"/>
</dbReference>
<dbReference type="CDD" id="cd08504">
    <property type="entry name" value="PBP2_OppA"/>
    <property type="match status" value="1"/>
</dbReference>
<evidence type="ECO:0000256" key="3">
    <source>
        <dbReference type="ARBA" id="ARBA00022448"/>
    </source>
</evidence>
<name>A0A382D4H4_9ZZZZ</name>
<dbReference type="AlphaFoldDB" id="A0A382D4H4"/>
<dbReference type="GO" id="GO:0030313">
    <property type="term" value="C:cell envelope"/>
    <property type="evidence" value="ECO:0007669"/>
    <property type="project" value="UniProtKB-SubCell"/>
</dbReference>
<gene>
    <name evidence="6" type="ORF">METZ01_LOCUS185475</name>
</gene>
<keyword evidence="4" id="KW-0732">Signal</keyword>
<protein>
    <recommendedName>
        <fullName evidence="5">Solute-binding protein family 5 domain-containing protein</fullName>
    </recommendedName>
</protein>
<keyword evidence="3" id="KW-0813">Transport</keyword>
<reference evidence="6" key="1">
    <citation type="submission" date="2018-05" db="EMBL/GenBank/DDBJ databases">
        <authorList>
            <person name="Lanie J.A."/>
            <person name="Ng W.-L."/>
            <person name="Kazmierczak K.M."/>
            <person name="Andrzejewski T.M."/>
            <person name="Davidsen T.M."/>
            <person name="Wayne K.J."/>
            <person name="Tettelin H."/>
            <person name="Glass J.I."/>
            <person name="Rusch D."/>
            <person name="Podicherti R."/>
            <person name="Tsui H.-C.T."/>
            <person name="Winkler M.E."/>
        </authorList>
    </citation>
    <scope>NUCLEOTIDE SEQUENCE</scope>
</reference>
<accession>A0A382D4H4</accession>
<dbReference type="Gene3D" id="3.10.105.10">
    <property type="entry name" value="Dipeptide-binding Protein, Domain 3"/>
    <property type="match status" value="1"/>
</dbReference>
<feature type="non-terminal residue" evidence="6">
    <location>
        <position position="467"/>
    </location>
</feature>
<comment type="subcellular location">
    <subcellularLocation>
        <location evidence="1">Cell envelope</location>
    </subcellularLocation>
</comment>
<proteinExistence type="inferred from homology"/>
<evidence type="ECO:0000313" key="6">
    <source>
        <dbReference type="EMBL" id="SVB32621.1"/>
    </source>
</evidence>
<dbReference type="InterPro" id="IPR039424">
    <property type="entry name" value="SBP_5"/>
</dbReference>
<dbReference type="GO" id="GO:0043190">
    <property type="term" value="C:ATP-binding cassette (ABC) transporter complex"/>
    <property type="evidence" value="ECO:0007669"/>
    <property type="project" value="InterPro"/>
</dbReference>
<evidence type="ECO:0000259" key="5">
    <source>
        <dbReference type="Pfam" id="PF00496"/>
    </source>
</evidence>
<dbReference type="Gene3D" id="3.90.76.10">
    <property type="entry name" value="Dipeptide-binding Protein, Domain 1"/>
    <property type="match status" value="1"/>
</dbReference>
<dbReference type="Gene3D" id="3.40.190.10">
    <property type="entry name" value="Periplasmic binding protein-like II"/>
    <property type="match status" value="1"/>
</dbReference>
<evidence type="ECO:0000256" key="2">
    <source>
        <dbReference type="ARBA" id="ARBA00005695"/>
    </source>
</evidence>
<dbReference type="PIRSF" id="PIRSF002741">
    <property type="entry name" value="MppA"/>
    <property type="match status" value="1"/>
</dbReference>
<dbReference type="GO" id="GO:0015833">
    <property type="term" value="P:peptide transport"/>
    <property type="evidence" value="ECO:0007669"/>
    <property type="project" value="TreeGrafter"/>
</dbReference>
<dbReference type="Pfam" id="PF00496">
    <property type="entry name" value="SBP_bac_5"/>
    <property type="match status" value="1"/>
</dbReference>
<feature type="domain" description="Solute-binding protein family 5" evidence="5">
    <location>
        <begin position="94"/>
        <end position="465"/>
    </location>
</feature>
<evidence type="ECO:0000256" key="1">
    <source>
        <dbReference type="ARBA" id="ARBA00004196"/>
    </source>
</evidence>
<organism evidence="6">
    <name type="scientific">marine metagenome</name>
    <dbReference type="NCBI Taxonomy" id="408172"/>
    <lineage>
        <taxon>unclassified sequences</taxon>
        <taxon>metagenomes</taxon>
        <taxon>ecological metagenomes</taxon>
    </lineage>
</organism>
<dbReference type="SUPFAM" id="SSF53850">
    <property type="entry name" value="Periplasmic binding protein-like II"/>
    <property type="match status" value="1"/>
</dbReference>
<dbReference type="PANTHER" id="PTHR30290:SF10">
    <property type="entry name" value="PERIPLASMIC OLIGOPEPTIDE-BINDING PROTEIN-RELATED"/>
    <property type="match status" value="1"/>
</dbReference>
<comment type="similarity">
    <text evidence="2">Belongs to the bacterial solute-binding protein 5 family.</text>
</comment>